<evidence type="ECO:0000313" key="2">
    <source>
        <dbReference type="EMBL" id="MFC4011735.1"/>
    </source>
</evidence>
<accession>A0ABV8GCP2</accession>
<keyword evidence="3" id="KW-1185">Reference proteome</keyword>
<dbReference type="Pfam" id="PF14435">
    <property type="entry name" value="SUKH-4"/>
    <property type="match status" value="1"/>
</dbReference>
<evidence type="ECO:0000259" key="1">
    <source>
        <dbReference type="Pfam" id="PF05076"/>
    </source>
</evidence>
<reference evidence="3" key="1">
    <citation type="journal article" date="2019" name="Int. J. Syst. Evol. Microbiol.">
        <title>The Global Catalogue of Microorganisms (GCM) 10K type strain sequencing project: providing services to taxonomists for standard genome sequencing and annotation.</title>
        <authorList>
            <consortium name="The Broad Institute Genomics Platform"/>
            <consortium name="The Broad Institute Genome Sequencing Center for Infectious Disease"/>
            <person name="Wu L."/>
            <person name="Ma J."/>
        </authorList>
    </citation>
    <scope>NUCLEOTIDE SEQUENCE [LARGE SCALE GENOMIC DNA]</scope>
    <source>
        <strain evidence="3">TBRC 1276</strain>
    </source>
</reference>
<dbReference type="Proteomes" id="UP001595851">
    <property type="component" value="Unassembled WGS sequence"/>
</dbReference>
<dbReference type="Pfam" id="PF05076">
    <property type="entry name" value="SUFU"/>
    <property type="match status" value="1"/>
</dbReference>
<comment type="caution">
    <text evidence="2">The sequence shown here is derived from an EMBL/GenBank/DDBJ whole genome shotgun (WGS) entry which is preliminary data.</text>
</comment>
<dbReference type="InterPro" id="IPR037181">
    <property type="entry name" value="SUFU_N"/>
</dbReference>
<gene>
    <name evidence="2" type="ORF">ACFOY2_31205</name>
</gene>
<evidence type="ECO:0000313" key="3">
    <source>
        <dbReference type="Proteomes" id="UP001595851"/>
    </source>
</evidence>
<dbReference type="InterPro" id="IPR007768">
    <property type="entry name" value="Suppressor_of_fused"/>
</dbReference>
<dbReference type="InterPro" id="IPR025851">
    <property type="entry name" value="SUKH-4"/>
</dbReference>
<name>A0ABV8GCP2_9ACTN</name>
<dbReference type="PANTHER" id="PTHR10928:SF2">
    <property type="entry name" value="SUPPRESSOR OF FUSED HOMOLOG"/>
    <property type="match status" value="1"/>
</dbReference>
<feature type="domain" description="Suppressor of fused-like" evidence="1">
    <location>
        <begin position="231"/>
        <end position="379"/>
    </location>
</feature>
<dbReference type="PANTHER" id="PTHR10928">
    <property type="entry name" value="SUPPRESSOR OF FUSED"/>
    <property type="match status" value="1"/>
</dbReference>
<dbReference type="InterPro" id="IPR020941">
    <property type="entry name" value="SUFU-like_domain"/>
</dbReference>
<dbReference type="RefSeq" id="WP_379531673.1">
    <property type="nucleotide sequence ID" value="NZ_JBHSBI010000017.1"/>
</dbReference>
<dbReference type="SUPFAM" id="SSF103359">
    <property type="entry name" value="Suppressor of Fused, N-terminal domain"/>
    <property type="match status" value="1"/>
</dbReference>
<organism evidence="2 3">
    <name type="scientific">Nonomuraea purpurea</name>
    <dbReference type="NCBI Taxonomy" id="1849276"/>
    <lineage>
        <taxon>Bacteria</taxon>
        <taxon>Bacillati</taxon>
        <taxon>Actinomycetota</taxon>
        <taxon>Actinomycetes</taxon>
        <taxon>Streptosporangiales</taxon>
        <taxon>Streptosporangiaceae</taxon>
        <taxon>Nonomuraea</taxon>
    </lineage>
</organism>
<sequence length="379" mass="41143">MATHAELVQVFGADGVITLDRADVESHGFRPDDVEVLCSVGIPVTAGIVFTMKVNGPYEAFTMVDAETQDRPARFLILGKGADGEQNAYADQIRYAVELESGNVFMLGIEDGKFTSHVETVNTTLNSFVEFLYRSELRRTEIAGTSAEEARPYTEKLIAELKSLDERALAPDTFWGGLFEVYLQTGVPEIREGSRKAIVAALDALLPDGQPLHWSTDTPIGKGVQELSAHRADGHWLLVTWGFSDLDGVLDLDTGTSGLGFELTMRVPREENDEMPPGWALQTLRNLGEYVFSEGYPFADGHRMGVAGQLGPESSRLNALAFITDPQLGTIDAPGGRVEFITAVGVTREELAEAKATSNDAVLARLTGEHGVPITDVTR</sequence>
<dbReference type="EMBL" id="JBHSBI010000017">
    <property type="protein sequence ID" value="MFC4011735.1"/>
    <property type="molecule type" value="Genomic_DNA"/>
</dbReference>
<proteinExistence type="predicted"/>
<protein>
    <submittedName>
        <fullName evidence="2">Suppressor of fused domain protein</fullName>
    </submittedName>
</protein>